<organism evidence="3 4">
    <name type="scientific">Candidatus Magasanikbacteria bacterium GW2011_GWC2_41_17</name>
    <dbReference type="NCBI Taxonomy" id="1619048"/>
    <lineage>
        <taxon>Bacteria</taxon>
        <taxon>Candidatus Magasanikiibacteriota</taxon>
    </lineage>
</organism>
<dbReference type="PROSITE" id="PS51688">
    <property type="entry name" value="ICA"/>
    <property type="match status" value="1"/>
</dbReference>
<dbReference type="STRING" id="1619048.UU49_C0003G0023"/>
<dbReference type="Proteomes" id="UP000034108">
    <property type="component" value="Unassembled WGS sequence"/>
</dbReference>
<name>A0A0G0VFS4_9BACT</name>
<reference evidence="3 4" key="1">
    <citation type="journal article" date="2015" name="Nature">
        <title>rRNA introns, odd ribosomes, and small enigmatic genomes across a large radiation of phyla.</title>
        <authorList>
            <person name="Brown C.T."/>
            <person name="Hug L.A."/>
            <person name="Thomas B.C."/>
            <person name="Sharon I."/>
            <person name="Castelle C.J."/>
            <person name="Singh A."/>
            <person name="Wilkins M.J."/>
            <person name="Williams K.H."/>
            <person name="Banfield J.F."/>
        </authorList>
    </citation>
    <scope>NUCLEOTIDE SEQUENCE [LARGE SCALE GENOMIC DNA]</scope>
</reference>
<proteinExistence type="predicted"/>
<dbReference type="InterPro" id="IPR030392">
    <property type="entry name" value="S74_ICA"/>
</dbReference>
<protein>
    <recommendedName>
        <fullName evidence="2">Peptidase S74 domain-containing protein</fullName>
    </recommendedName>
</protein>
<evidence type="ECO:0000256" key="1">
    <source>
        <dbReference type="SAM" id="Coils"/>
    </source>
</evidence>
<accession>A0A0G0VFS4</accession>
<feature type="domain" description="Peptidase S74" evidence="2">
    <location>
        <begin position="1383"/>
        <end position="1476"/>
    </location>
</feature>
<evidence type="ECO:0000259" key="2">
    <source>
        <dbReference type="PROSITE" id="PS51688"/>
    </source>
</evidence>
<evidence type="ECO:0000313" key="4">
    <source>
        <dbReference type="Proteomes" id="UP000034108"/>
    </source>
</evidence>
<gene>
    <name evidence="3" type="ORF">UU49_C0003G0023</name>
</gene>
<comment type="caution">
    <text evidence="3">The sequence shown here is derived from an EMBL/GenBank/DDBJ whole genome shotgun (WGS) entry which is preliminary data.</text>
</comment>
<dbReference type="PATRIC" id="fig|1619048.3.peg.136"/>
<sequence>MGDKNFKSSIIKVGVFLILFAVFFFSSYAPARAGFFDQANSYLSEGGKTLGEATDQIGTNAVKVLQDIGSGLGETSSQLGGSALEVWQKVGDGLGEAVGMVVKNTSQASGAFLGGIKNFGQTVGDLGNQVSKGYDATLGKVKQGTDKAAETVINILPKKNNAKVVVPKPTAKKDTQKLEVKENVVASAPIAVQSEKNKKAPAPAASKEIIIYSNKANQESIQPFVAAIAKASSVSGGSIFETIKSNGNVSVGDDAVIDAATGIATLKGIKIIGTVDFTGAEVKGFKQTVVNNYSSGGSSPLVVYNSSSGNYETRTSISGNYGGVSEQFSVGKDLTVGQNATVASVLTIGTASSNGSLTVNGTAAITGATTFSGVATLNSDLTVNGNTTLGDAVGDTITVNGRLSTLNISDGSTTSSLAKNSFYIAADSSNALGKFYVDSSGNVSASGTITSSGGISMSGHLNPASDNLYDVGSSSTQWRYGNFQSGLLVADGSTTSTLLNNSLTLGQANNYNQGYFNVDSSGNTSASGSLRTFGNVTSTGIIYASGGLISSASSTFSNSLNTDSLNVVNNIRASSTLLVGTAAGTDNLFVNGNNTYVATSTAAGTSYSLAVGNGTTGAIIAGGHISPSHTGLFDFGTQSLFWRNGYFGTGLNVSAGNVTSTLTQNSLTVGQASNYNQGYFYVDGANGNVNTSGSLQSAGGLLTLTGGTAITAGSYQMGRDADATNQMHFNVPTGAAYEWSVNDTAVGTLGTTGIFTGASFNITGSATYGANALVDTIREYGSSNGLRLRGNMADGATSYGVKLGATTALNTTGAKIVGFYNDNFSSVGERAYIDLNGGATFAVSSTLGYADGRFKIDNSGNVSASGSLRTFGNVTSTGNLYALTGTASTSILNGSSLTLGQGTAYNSGMFNVDSNGNVSASGTLNIVGAVNFTGVAVTTTIAGGLVVDTNTLVVDYSQDRVGIGTIPVGSNKLSVAGNIYLTAGSQLDWQSGNVRILESANNLIFKTWNGAASTEVARITSGGGLALGVATNFNQGYLFADSLNGNVSASGSLRTFGNVTSTGNLYALSGTASTSILNGSSLTLGQGTGSYNSGMFNVDSNGNVSASGSLRSAGGLLTLIGGTAITAGSYQMGRDVDATNQLHFNVPTGASFEFSANDSPVATLASTGAFKTYTISELGGDTSLGLLGNANDGAAAVGLKIGNMSNLTIAGAKIISFYTGAAAFTTERAYISASGMPVFGINTGYNEGLFKIDNSGNVSASGTLAFTNTSGGTVSSTVGNLILSASNSTNDAAIKFLSGIGGTSEIMRVSAGLGASGLMLGVMPTGPEPRGVGSFYVNDMTGNIATSGTIIQAPLATNIVGNAVCITSNNQLTNAGSSACNPSALKFKTDVQDLSLDTATNIIMALKPITFTDISPVSENDKHFGFIADWSKDIDRRLVDLKDGEPWSFEYMNYTAVLTKVIQEQQKRLEELEQLTVSENNDGTLSGNLSVDSKTLSGILAVNTSDNLWYIDETGLLVAKDIKADSVQAKKFVVKKKTDAKQTSVGEATILNNSTLILVENELVTSTSKIFITFRSNPNAFWWISKQDEGMFEVALSKPAEGDLTFDYWIIGVEDASVLETESVPAAAIAPVETAMEPVQAVEPAPITPVVPEEPSSSSTVEAPVAPIEPMSEVIAPVVESASAEPASVSNDASNP</sequence>
<feature type="coiled-coil region" evidence="1">
    <location>
        <begin position="1455"/>
        <end position="1482"/>
    </location>
</feature>
<dbReference type="EMBL" id="LCAV01000003">
    <property type="protein sequence ID" value="KKR99809.1"/>
    <property type="molecule type" value="Genomic_DNA"/>
</dbReference>
<keyword evidence="1" id="KW-0175">Coiled coil</keyword>
<evidence type="ECO:0000313" key="3">
    <source>
        <dbReference type="EMBL" id="KKR99809.1"/>
    </source>
</evidence>